<evidence type="ECO:0000313" key="1">
    <source>
        <dbReference type="EMBL" id="ADP84397.1"/>
    </source>
</evidence>
<dbReference type="Proteomes" id="UP000002484">
    <property type="component" value="Chromosome"/>
</dbReference>
<dbReference type="KEGG" id="fri:FraEuI1c_6416"/>
<dbReference type="RefSeq" id="WP_013427510.1">
    <property type="nucleotide sequence ID" value="NC_014666.1"/>
</dbReference>
<name>E3J733_PSEI1</name>
<evidence type="ECO:0000313" key="2">
    <source>
        <dbReference type="Proteomes" id="UP000002484"/>
    </source>
</evidence>
<dbReference type="EMBL" id="CP002299">
    <property type="protein sequence ID" value="ADP84397.1"/>
    <property type="molecule type" value="Genomic_DNA"/>
</dbReference>
<keyword evidence="2" id="KW-1185">Reference proteome</keyword>
<dbReference type="HOGENOM" id="CLU_1945606_0_0_11"/>
<proteinExistence type="predicted"/>
<organism evidence="1 2">
    <name type="scientific">Pseudofrankia inefficax (strain DSM 45817 / CECT 9037 / DDB 130130 / EuI1c)</name>
    <name type="common">Frankia inefficax</name>
    <dbReference type="NCBI Taxonomy" id="298654"/>
    <lineage>
        <taxon>Bacteria</taxon>
        <taxon>Bacillati</taxon>
        <taxon>Actinomycetota</taxon>
        <taxon>Actinomycetes</taxon>
        <taxon>Frankiales</taxon>
        <taxon>Frankiaceae</taxon>
        <taxon>Pseudofrankia</taxon>
    </lineage>
</organism>
<dbReference type="STRING" id="298654.FraEuI1c_6416"/>
<sequence length="129" mass="13936" precursor="true">MSAADPRLTLALAWGSAVRAADVVSLGLGLWAGRGDWASCSVEARNTAGIEALANIDKALAELAAVRDQIRDEVDRAEVPRRIAADERYLAEAEERGDQPMIGYYSHYLTVNRARLAELDRAARAGGVR</sequence>
<protein>
    <submittedName>
        <fullName evidence="1">Uncharacterized protein</fullName>
    </submittedName>
</protein>
<reference evidence="1 2" key="1">
    <citation type="submission" date="2010-10" db="EMBL/GenBank/DDBJ databases">
        <title>Complete sequence of Frankia sp. EuI1c.</title>
        <authorList>
            <consortium name="US DOE Joint Genome Institute"/>
            <person name="Lucas S."/>
            <person name="Copeland A."/>
            <person name="Lapidus A."/>
            <person name="Cheng J.-F."/>
            <person name="Bruce D."/>
            <person name="Goodwin L."/>
            <person name="Pitluck S."/>
            <person name="Chertkov O."/>
            <person name="Detter J.C."/>
            <person name="Han C."/>
            <person name="Tapia R."/>
            <person name="Land M."/>
            <person name="Hauser L."/>
            <person name="Jeffries C."/>
            <person name="Kyrpides N."/>
            <person name="Ivanova N."/>
            <person name="Mikhailova N."/>
            <person name="Beauchemin N."/>
            <person name="Sen A."/>
            <person name="Sur S.A."/>
            <person name="Gtari M."/>
            <person name="Wall L."/>
            <person name="Tisa L."/>
            <person name="Woyke T."/>
        </authorList>
    </citation>
    <scope>NUCLEOTIDE SEQUENCE [LARGE SCALE GENOMIC DNA]</scope>
    <source>
        <strain evidence="2">DSM 45817 / CECT 9037 / EuI1c</strain>
    </source>
</reference>
<dbReference type="AlphaFoldDB" id="E3J733"/>
<accession>E3J733</accession>
<dbReference type="InParanoid" id="E3J733"/>
<gene>
    <name evidence="1" type="ordered locus">FraEuI1c_6416</name>
</gene>